<sequence length="155" mass="17359">MKLEGTDIGRGRIWQLISSKCSCGCPFQGHLMPPEGRFKLNVDASYHLTNSAMGGVLRDSNGSLIVAFSKPLHLYRLRLHLCLRVGLSSPIHSLFMYGGNKTEQLITWQNWWEMEEGSDGKQCSQSYHLIGATSLSICDKEVAASERKSKAQKHY</sequence>
<accession>A0AAV3QQG7</accession>
<dbReference type="Proteomes" id="UP001454036">
    <property type="component" value="Unassembled WGS sequence"/>
</dbReference>
<protein>
    <submittedName>
        <fullName evidence="1">Uncharacterized protein</fullName>
    </submittedName>
</protein>
<organism evidence="1 2">
    <name type="scientific">Lithospermum erythrorhizon</name>
    <name type="common">Purple gromwell</name>
    <name type="synonym">Lithospermum officinale var. erythrorhizon</name>
    <dbReference type="NCBI Taxonomy" id="34254"/>
    <lineage>
        <taxon>Eukaryota</taxon>
        <taxon>Viridiplantae</taxon>
        <taxon>Streptophyta</taxon>
        <taxon>Embryophyta</taxon>
        <taxon>Tracheophyta</taxon>
        <taxon>Spermatophyta</taxon>
        <taxon>Magnoliopsida</taxon>
        <taxon>eudicotyledons</taxon>
        <taxon>Gunneridae</taxon>
        <taxon>Pentapetalae</taxon>
        <taxon>asterids</taxon>
        <taxon>lamiids</taxon>
        <taxon>Boraginales</taxon>
        <taxon>Boraginaceae</taxon>
        <taxon>Boraginoideae</taxon>
        <taxon>Lithospermeae</taxon>
        <taxon>Lithospermum</taxon>
    </lineage>
</organism>
<comment type="caution">
    <text evidence="1">The sequence shown here is derived from an EMBL/GenBank/DDBJ whole genome shotgun (WGS) entry which is preliminary data.</text>
</comment>
<evidence type="ECO:0000313" key="1">
    <source>
        <dbReference type="EMBL" id="GAA0164868.1"/>
    </source>
</evidence>
<keyword evidence="2" id="KW-1185">Reference proteome</keyword>
<reference evidence="1 2" key="1">
    <citation type="submission" date="2024-01" db="EMBL/GenBank/DDBJ databases">
        <title>The complete chloroplast genome sequence of Lithospermum erythrorhizon: insights into the phylogenetic relationship among Boraginaceae species and the maternal lineages of purple gromwells.</title>
        <authorList>
            <person name="Okada T."/>
            <person name="Watanabe K."/>
        </authorList>
    </citation>
    <scope>NUCLEOTIDE SEQUENCE [LARGE SCALE GENOMIC DNA]</scope>
</reference>
<evidence type="ECO:0000313" key="2">
    <source>
        <dbReference type="Proteomes" id="UP001454036"/>
    </source>
</evidence>
<gene>
    <name evidence="1" type="ORF">LIER_20409</name>
</gene>
<dbReference type="EMBL" id="BAABME010005179">
    <property type="protein sequence ID" value="GAA0164868.1"/>
    <property type="molecule type" value="Genomic_DNA"/>
</dbReference>
<dbReference type="AlphaFoldDB" id="A0AAV3QQG7"/>
<proteinExistence type="predicted"/>
<name>A0AAV3QQG7_LITER</name>